<evidence type="ECO:0000313" key="4">
    <source>
        <dbReference type="EMBL" id="GFR60031.1"/>
    </source>
</evidence>
<dbReference type="SUPFAM" id="SSF103473">
    <property type="entry name" value="MFS general substrate transporter"/>
    <property type="match status" value="1"/>
</dbReference>
<sequence>MARLDSGYGWVIVLCCLYGHLTCIAAFFAFGVFFPVWVEDFNSSRGLASWAITLGFSINALVGPLVASAEEKFGHRKVIISGIVILSGAIFLSAFATSIYSLMVLIGVIGGVGIGMYSLPSLSIISLYFDKRRPLALANVMSGTALGNFLYPPFLTWLEDQMHWRGALIIMSGLVLQMAVFGALLRPADLYTTTVTDEDSIKSPTCTANLHTATVTGGDSDGPKKDKGIAEQSCFASNENVVYDISQDSVDGTDNSTCEHSPHQKQILTLHSREKPGPSCCKSWFSHLKNTVALLKNPFLAVFCVSNFLTFLTFLMVPLYMTDRAIENGVEKHEAALALSMYGAGNLFGRLGYGILADRCNVDAFALNSISLVVCGASTCLSPLCGGNVVLHGIYGFTFGTFIGVMHVLSTIILVELVGVSRLSSSLGVMNMFRAIGLILGTPVGGWIYDATGSYTVSFIIHGSIIGVSGLVTAGLKLAVARSKLHNAAAAVATTNSGVLNKSFVKDYSEGTPNKH</sequence>
<feature type="transmembrane region" description="Helical" evidence="2">
    <location>
        <begin position="78"/>
        <end position="96"/>
    </location>
</feature>
<feature type="transmembrane region" description="Helical" evidence="2">
    <location>
        <begin position="335"/>
        <end position="353"/>
    </location>
</feature>
<comment type="subcellular location">
    <subcellularLocation>
        <location evidence="1">Membrane</location>
        <topology evidence="1">Multi-pass membrane protein</topology>
    </subcellularLocation>
</comment>
<dbReference type="PANTHER" id="PTHR11360:SF286">
    <property type="entry name" value="GH22266P"/>
    <property type="match status" value="1"/>
</dbReference>
<dbReference type="Gene3D" id="1.20.1250.20">
    <property type="entry name" value="MFS general substrate transporter like domains"/>
    <property type="match status" value="1"/>
</dbReference>
<dbReference type="GO" id="GO:0008028">
    <property type="term" value="F:monocarboxylic acid transmembrane transporter activity"/>
    <property type="evidence" value="ECO:0007669"/>
    <property type="project" value="TreeGrafter"/>
</dbReference>
<dbReference type="Pfam" id="PF07690">
    <property type="entry name" value="MFS_1"/>
    <property type="match status" value="1"/>
</dbReference>
<keyword evidence="2" id="KW-0812">Transmembrane</keyword>
<keyword evidence="5" id="KW-1185">Reference proteome</keyword>
<protein>
    <submittedName>
        <fullName evidence="4">Monocarboxylate transporter 5</fullName>
    </submittedName>
</protein>
<keyword evidence="2" id="KW-1133">Transmembrane helix</keyword>
<dbReference type="PROSITE" id="PS50850">
    <property type="entry name" value="MFS"/>
    <property type="match status" value="1"/>
</dbReference>
<evidence type="ECO:0000313" key="5">
    <source>
        <dbReference type="Proteomes" id="UP000762676"/>
    </source>
</evidence>
<feature type="transmembrane region" description="Helical" evidence="2">
    <location>
        <begin position="365"/>
        <end position="391"/>
    </location>
</feature>
<evidence type="ECO:0000256" key="2">
    <source>
        <dbReference type="SAM" id="Phobius"/>
    </source>
</evidence>
<feature type="transmembrane region" description="Helical" evidence="2">
    <location>
        <begin position="7"/>
        <end position="35"/>
    </location>
</feature>
<feature type="transmembrane region" description="Helical" evidence="2">
    <location>
        <begin position="166"/>
        <end position="185"/>
    </location>
</feature>
<feature type="transmembrane region" description="Helical" evidence="2">
    <location>
        <begin position="432"/>
        <end position="449"/>
    </location>
</feature>
<dbReference type="InterPro" id="IPR036259">
    <property type="entry name" value="MFS_trans_sf"/>
</dbReference>
<dbReference type="InterPro" id="IPR011701">
    <property type="entry name" value="MFS"/>
</dbReference>
<organism evidence="4 5">
    <name type="scientific">Elysia marginata</name>
    <dbReference type="NCBI Taxonomy" id="1093978"/>
    <lineage>
        <taxon>Eukaryota</taxon>
        <taxon>Metazoa</taxon>
        <taxon>Spiralia</taxon>
        <taxon>Lophotrochozoa</taxon>
        <taxon>Mollusca</taxon>
        <taxon>Gastropoda</taxon>
        <taxon>Heterobranchia</taxon>
        <taxon>Euthyneura</taxon>
        <taxon>Panpulmonata</taxon>
        <taxon>Sacoglossa</taxon>
        <taxon>Placobranchoidea</taxon>
        <taxon>Plakobranchidae</taxon>
        <taxon>Elysia</taxon>
    </lineage>
</organism>
<dbReference type="InterPro" id="IPR020846">
    <property type="entry name" value="MFS_dom"/>
</dbReference>
<feature type="transmembrane region" description="Helical" evidence="2">
    <location>
        <begin position="397"/>
        <end position="420"/>
    </location>
</feature>
<proteinExistence type="predicted"/>
<keyword evidence="2" id="KW-0472">Membrane</keyword>
<comment type="caution">
    <text evidence="4">The sequence shown here is derived from an EMBL/GenBank/DDBJ whole genome shotgun (WGS) entry which is preliminary data.</text>
</comment>
<reference evidence="4 5" key="1">
    <citation type="journal article" date="2021" name="Elife">
        <title>Chloroplast acquisition without the gene transfer in kleptoplastic sea slugs, Plakobranchus ocellatus.</title>
        <authorList>
            <person name="Maeda T."/>
            <person name="Takahashi S."/>
            <person name="Yoshida T."/>
            <person name="Shimamura S."/>
            <person name="Takaki Y."/>
            <person name="Nagai Y."/>
            <person name="Toyoda A."/>
            <person name="Suzuki Y."/>
            <person name="Arimoto A."/>
            <person name="Ishii H."/>
            <person name="Satoh N."/>
            <person name="Nishiyama T."/>
            <person name="Hasebe M."/>
            <person name="Maruyama T."/>
            <person name="Minagawa J."/>
            <person name="Obokata J."/>
            <person name="Shigenobu S."/>
        </authorList>
    </citation>
    <scope>NUCLEOTIDE SEQUENCE [LARGE SCALE GENOMIC DNA]</scope>
</reference>
<feature type="transmembrane region" description="Helical" evidence="2">
    <location>
        <begin position="455"/>
        <end position="476"/>
    </location>
</feature>
<dbReference type="AlphaFoldDB" id="A0AAV4EH44"/>
<feature type="domain" description="Major facilitator superfamily (MFS) profile" evidence="3">
    <location>
        <begin position="1"/>
        <end position="481"/>
    </location>
</feature>
<dbReference type="GO" id="GO:0016020">
    <property type="term" value="C:membrane"/>
    <property type="evidence" value="ECO:0007669"/>
    <property type="project" value="UniProtKB-SubCell"/>
</dbReference>
<feature type="transmembrane region" description="Helical" evidence="2">
    <location>
        <begin position="136"/>
        <end position="154"/>
    </location>
</feature>
<feature type="transmembrane region" description="Helical" evidence="2">
    <location>
        <begin position="102"/>
        <end position="129"/>
    </location>
</feature>
<dbReference type="Proteomes" id="UP000762676">
    <property type="component" value="Unassembled WGS sequence"/>
</dbReference>
<accession>A0AAV4EH44</accession>
<name>A0AAV4EH44_9GAST</name>
<feature type="transmembrane region" description="Helical" evidence="2">
    <location>
        <begin position="47"/>
        <end position="66"/>
    </location>
</feature>
<gene>
    <name evidence="4" type="ORF">ElyMa_000068200</name>
</gene>
<evidence type="ECO:0000259" key="3">
    <source>
        <dbReference type="PROSITE" id="PS50850"/>
    </source>
</evidence>
<dbReference type="PANTHER" id="PTHR11360">
    <property type="entry name" value="MONOCARBOXYLATE TRANSPORTER"/>
    <property type="match status" value="1"/>
</dbReference>
<feature type="transmembrane region" description="Helical" evidence="2">
    <location>
        <begin position="299"/>
        <end position="320"/>
    </location>
</feature>
<dbReference type="EMBL" id="BMAT01000125">
    <property type="protein sequence ID" value="GFR60031.1"/>
    <property type="molecule type" value="Genomic_DNA"/>
</dbReference>
<evidence type="ECO:0000256" key="1">
    <source>
        <dbReference type="ARBA" id="ARBA00004141"/>
    </source>
</evidence>
<dbReference type="InterPro" id="IPR050327">
    <property type="entry name" value="Proton-linked_MCT"/>
</dbReference>